<keyword evidence="6" id="KW-0798">TonB box</keyword>
<evidence type="ECO:0000256" key="8">
    <source>
        <dbReference type="ARBA" id="ARBA00023170"/>
    </source>
</evidence>
<keyword evidence="13" id="KW-1185">Reference proteome</keyword>
<evidence type="ECO:0000256" key="10">
    <source>
        <dbReference type="SAM" id="MobiDB-lite"/>
    </source>
</evidence>
<evidence type="ECO:0000259" key="11">
    <source>
        <dbReference type="Pfam" id="PF00593"/>
    </source>
</evidence>
<dbReference type="EMBL" id="VIFM01000001">
    <property type="protein sequence ID" value="TQF18013.1"/>
    <property type="molecule type" value="Genomic_DNA"/>
</dbReference>
<dbReference type="Pfam" id="PF13620">
    <property type="entry name" value="CarboxypepD_reg"/>
    <property type="match status" value="1"/>
</dbReference>
<keyword evidence="2" id="KW-0813">Transport</keyword>
<keyword evidence="8 12" id="KW-0675">Receptor</keyword>
<dbReference type="GO" id="GO:0015344">
    <property type="term" value="F:siderophore uptake transmembrane transporter activity"/>
    <property type="evidence" value="ECO:0007669"/>
    <property type="project" value="TreeGrafter"/>
</dbReference>
<protein>
    <submittedName>
        <fullName evidence="12">TonB-dependent receptor</fullName>
    </submittedName>
</protein>
<dbReference type="InterPro" id="IPR008969">
    <property type="entry name" value="CarboxyPept-like_regulatory"/>
</dbReference>
<dbReference type="InterPro" id="IPR036942">
    <property type="entry name" value="Beta-barrel_TonB_sf"/>
</dbReference>
<keyword evidence="9" id="KW-0998">Cell outer membrane</keyword>
<keyword evidence="4" id="KW-0812">Transmembrane</keyword>
<dbReference type="InterPro" id="IPR039426">
    <property type="entry name" value="TonB-dep_rcpt-like"/>
</dbReference>
<comment type="caution">
    <text evidence="12">The sequence shown here is derived from an EMBL/GenBank/DDBJ whole genome shotgun (WGS) entry which is preliminary data.</text>
</comment>
<evidence type="ECO:0000256" key="5">
    <source>
        <dbReference type="ARBA" id="ARBA00022729"/>
    </source>
</evidence>
<dbReference type="PANTHER" id="PTHR30069">
    <property type="entry name" value="TONB-DEPENDENT OUTER MEMBRANE RECEPTOR"/>
    <property type="match status" value="1"/>
</dbReference>
<accession>A0A540X9P2</accession>
<dbReference type="InterPro" id="IPR000531">
    <property type="entry name" value="Beta-barrel_TonB"/>
</dbReference>
<feature type="region of interest" description="Disordered" evidence="10">
    <location>
        <begin position="1"/>
        <end position="51"/>
    </location>
</feature>
<name>A0A540X9P2_9BACT</name>
<feature type="domain" description="TonB-dependent receptor-like beta-barrel" evidence="11">
    <location>
        <begin position="461"/>
        <end position="797"/>
    </location>
</feature>
<proteinExistence type="predicted"/>
<keyword evidence="7" id="KW-0472">Membrane</keyword>
<feature type="compositionally biased region" description="Basic residues" evidence="10">
    <location>
        <begin position="15"/>
        <end position="26"/>
    </location>
</feature>
<evidence type="ECO:0000256" key="4">
    <source>
        <dbReference type="ARBA" id="ARBA00022692"/>
    </source>
</evidence>
<evidence type="ECO:0000256" key="3">
    <source>
        <dbReference type="ARBA" id="ARBA00022452"/>
    </source>
</evidence>
<dbReference type="Proteomes" id="UP000315369">
    <property type="component" value="Unassembled WGS sequence"/>
</dbReference>
<dbReference type="SUPFAM" id="SSF49464">
    <property type="entry name" value="Carboxypeptidase regulatory domain-like"/>
    <property type="match status" value="1"/>
</dbReference>
<dbReference type="Gene3D" id="2.60.40.1120">
    <property type="entry name" value="Carboxypeptidase-like, regulatory domain"/>
    <property type="match status" value="1"/>
</dbReference>
<organism evidence="12 13">
    <name type="scientific">Myxococcus llanfairpwllgwyngyllgogerychwyrndrobwllllantysiliogogogochensis</name>
    <dbReference type="NCBI Taxonomy" id="2590453"/>
    <lineage>
        <taxon>Bacteria</taxon>
        <taxon>Pseudomonadati</taxon>
        <taxon>Myxococcota</taxon>
        <taxon>Myxococcia</taxon>
        <taxon>Myxococcales</taxon>
        <taxon>Cystobacterineae</taxon>
        <taxon>Myxococcaceae</taxon>
        <taxon>Myxococcus</taxon>
    </lineage>
</organism>
<keyword evidence="3" id="KW-1134">Transmembrane beta strand</keyword>
<dbReference type="GO" id="GO:0009279">
    <property type="term" value="C:cell outer membrane"/>
    <property type="evidence" value="ECO:0007669"/>
    <property type="project" value="UniProtKB-SubCell"/>
</dbReference>
<evidence type="ECO:0000256" key="9">
    <source>
        <dbReference type="ARBA" id="ARBA00023237"/>
    </source>
</evidence>
<comment type="subcellular location">
    <subcellularLocation>
        <location evidence="1">Cell outer membrane</location>
        <topology evidence="1">Multi-pass membrane protein</topology>
    </subcellularLocation>
</comment>
<keyword evidence="5" id="KW-0732">Signal</keyword>
<evidence type="ECO:0000256" key="1">
    <source>
        <dbReference type="ARBA" id="ARBA00004571"/>
    </source>
</evidence>
<feature type="region of interest" description="Disordered" evidence="10">
    <location>
        <begin position="748"/>
        <end position="767"/>
    </location>
</feature>
<evidence type="ECO:0000256" key="6">
    <source>
        <dbReference type="ARBA" id="ARBA00023077"/>
    </source>
</evidence>
<gene>
    <name evidence="12" type="ORF">FJV41_00250</name>
</gene>
<evidence type="ECO:0000313" key="13">
    <source>
        <dbReference type="Proteomes" id="UP000315369"/>
    </source>
</evidence>
<evidence type="ECO:0000256" key="2">
    <source>
        <dbReference type="ARBA" id="ARBA00022448"/>
    </source>
</evidence>
<dbReference type="GO" id="GO:0044718">
    <property type="term" value="P:siderophore transmembrane transport"/>
    <property type="evidence" value="ECO:0007669"/>
    <property type="project" value="TreeGrafter"/>
</dbReference>
<reference evidence="12 13" key="1">
    <citation type="submission" date="2019-06" db="EMBL/GenBank/DDBJ databases">
        <authorList>
            <person name="Livingstone P."/>
            <person name="Whitworth D."/>
        </authorList>
    </citation>
    <scope>NUCLEOTIDE SEQUENCE [LARGE SCALE GENOMIC DNA]</scope>
    <source>
        <strain evidence="12 13">AM401</strain>
    </source>
</reference>
<evidence type="ECO:0000256" key="7">
    <source>
        <dbReference type="ARBA" id="ARBA00023136"/>
    </source>
</evidence>
<dbReference type="SUPFAM" id="SSF56935">
    <property type="entry name" value="Porins"/>
    <property type="match status" value="1"/>
</dbReference>
<dbReference type="AlphaFoldDB" id="A0A540X9P2"/>
<sequence>MSVSKALGGSGGILRGKRTGARKADRKSRDESPDEGLAGSEPPPRCSGGPEGFMSRLPLHLARWAFTLGLLLAPHAPLAQAPPEAPREGQVRGTVRARGTRRPLADAALQVSGVSEVVRPDAEGRFVLQLPAGTHSIEVRAPGHKPTTFLETVSQGQQVEVIYRLDPLKVSPYETVVREDRPRTEVTRIRLHAQEVREVPGTQGDPFRVIMVMPGVASLASGLGYPVVRGSQPASTGFFVDGVRLPMLYHLMLGPAVVQPEFIDAIDFFPGTPPVQYGRLLGGIVEGRVSRPREDRVHASATLDLINSAAFLEVPFASTGTSISVGGRMSYTGLLSSLLVNSLSKPGSNAVGAEFWDYQARVDQKVGQGRLRLLALGSSDVLASYAPEEEGEIPGMPGMPKDPTNGGGGITRFHRMDLRGLHPLADGELEVGLTAGIDTVGIFSERGPPRVRIGEFTLRQKSLAGRLRWKRELGSTMQLTVGADVEQRRGTVVATGSEAPAGSQYFSEDDPLTRPTSDARTSGAYVELQWSPSPRWKVVPGVRADVYQLLGEVTRTALEPRLTVRHALTEAVVLKGGAGLFHQPPTVLLQLPVMEASGLRFGLQEGLQFDLGAEWRPHPAWELSADAFYNPLRRTVEFSLQQLLDLRRRGGVAASDPAGSGHAYGLELMARHALGGDWFGWASYSFLQSRRRVRIERYDDQNQLLGTDHATVPFAFEQAHVFNAALSRKFGNGYTVGAVVHFNTGRPETGELTPQPMRASQDSEGNPQWVRQERSQAGRLPSFWRVDLRAAKAWALDDLVLEASLDLLNASFQTEVLFYEYTSEPAGTDKSSLVRKARGFPIVLPMLGLKGTY</sequence>
<evidence type="ECO:0000313" key="12">
    <source>
        <dbReference type="EMBL" id="TQF18013.1"/>
    </source>
</evidence>
<dbReference type="PANTHER" id="PTHR30069:SF29">
    <property type="entry name" value="HEMOGLOBIN AND HEMOGLOBIN-HAPTOGLOBIN-BINDING PROTEIN 1-RELATED"/>
    <property type="match status" value="1"/>
</dbReference>
<dbReference type="Gene3D" id="2.40.170.20">
    <property type="entry name" value="TonB-dependent receptor, beta-barrel domain"/>
    <property type="match status" value="1"/>
</dbReference>
<dbReference type="OrthoDB" id="607931at2"/>
<dbReference type="Pfam" id="PF00593">
    <property type="entry name" value="TonB_dep_Rec_b-barrel"/>
    <property type="match status" value="1"/>
</dbReference>